<evidence type="ECO:0000313" key="1">
    <source>
        <dbReference type="EMBL" id="EKJ94844.1"/>
    </source>
</evidence>
<protein>
    <submittedName>
        <fullName evidence="1">Aminobenzoyl-glutamate utilization protein B</fullName>
    </submittedName>
</protein>
<dbReference type="Proteomes" id="UP000017668">
    <property type="component" value="Unassembled WGS sequence"/>
</dbReference>
<keyword evidence="2" id="KW-1185">Reference proteome</keyword>
<proteinExistence type="predicted"/>
<comment type="caution">
    <text evidence="1">The sequence shown here is derived from an EMBL/GenBank/DDBJ whole genome shotgun (WGS) entry which is preliminary data.</text>
</comment>
<sequence length="79" mass="8457">MATEAYGTPPHTWQMVSQGTSGYAHKGMLQAGKVLAASAVRALTDPELIAVAKREHQEQLGGESYVPLIPADATPQRLR</sequence>
<name>A0ABP2RRS5_RHILU</name>
<dbReference type="Gene3D" id="3.40.630.10">
    <property type="entry name" value="Zn peptidases"/>
    <property type="match status" value="1"/>
</dbReference>
<dbReference type="EMBL" id="AMQQ01000023">
    <property type="protein sequence ID" value="EKJ94844.1"/>
    <property type="molecule type" value="Genomic_DNA"/>
</dbReference>
<gene>
    <name evidence="1" type="ORF">C241_16223</name>
</gene>
<accession>A0ABP2RRS5</accession>
<evidence type="ECO:0000313" key="2">
    <source>
        <dbReference type="Proteomes" id="UP000017668"/>
    </source>
</evidence>
<organism evidence="1 2">
    <name type="scientific">Bradyrhizobium lupini HPC(L)</name>
    <dbReference type="NCBI Taxonomy" id="1229491"/>
    <lineage>
        <taxon>Bacteria</taxon>
        <taxon>Pseudomonadati</taxon>
        <taxon>Pseudomonadota</taxon>
        <taxon>Alphaproteobacteria</taxon>
        <taxon>Hyphomicrobiales</taxon>
        <taxon>Nitrobacteraceae</taxon>
        <taxon>Bradyrhizobium</taxon>
    </lineage>
</organism>
<reference evidence="1 2" key="1">
    <citation type="journal article" date="2013" name="Genome Announc.">
        <title>Genome Sequence of Rhizobium lupini HPC(L) Isolated from Saline Desert Soil, Kutch (Gujarat).</title>
        <authorList>
            <person name="Agarwal L."/>
            <person name="Purohit H.J."/>
        </authorList>
    </citation>
    <scope>NUCLEOTIDE SEQUENCE [LARGE SCALE GENOMIC DNA]</scope>
    <source>
        <strain evidence="2">HPC(L)</strain>
    </source>
</reference>